<name>A0A510JFU7_9FUSO</name>
<feature type="domain" description="DUF306" evidence="2">
    <location>
        <begin position="158"/>
        <end position="266"/>
    </location>
</feature>
<feature type="domain" description="DUF306" evidence="2">
    <location>
        <begin position="287"/>
        <end position="395"/>
    </location>
</feature>
<dbReference type="RefSeq" id="WP_026746703.1">
    <property type="nucleotide sequence ID" value="NZ_AP019823.1"/>
</dbReference>
<proteinExistence type="predicted"/>
<dbReference type="InterPro" id="IPR053147">
    <property type="entry name" value="Hsp_HslJ-like"/>
</dbReference>
<dbReference type="Gene3D" id="2.40.128.270">
    <property type="match status" value="3"/>
</dbReference>
<gene>
    <name evidence="3" type="ORF">JCM16775_0832</name>
</gene>
<organism evidence="3 4">
    <name type="scientific">Leptotrichia hofstadii</name>
    <dbReference type="NCBI Taxonomy" id="157688"/>
    <lineage>
        <taxon>Bacteria</taxon>
        <taxon>Fusobacteriati</taxon>
        <taxon>Fusobacteriota</taxon>
        <taxon>Fusobacteriia</taxon>
        <taxon>Fusobacteriales</taxon>
        <taxon>Leptotrichiaceae</taxon>
        <taxon>Leptotrichia</taxon>
    </lineage>
</organism>
<keyword evidence="1" id="KW-0732">Signal</keyword>
<dbReference type="Proteomes" id="UP000321892">
    <property type="component" value="Chromosome"/>
</dbReference>
<sequence>MKKRFFLVGIFTMLLLCCGFLNAAVKKRDAVSTNLNGTSWKLTEIRKNGRNSRIPEKANVTINFLKYNINGFGGTNGYSGSYKLNRNSTLSATVTSTLTGGAQDLMNLEQDFFDILQSNPVIEYNKDTLTLTNKREIWTFKNPDTVNQTDKDSLPLSNLNETSWKLTQIKKNRFNSYISENTNVTINFSKNKINGFGGINGYSGSYKLNRNSTLSATVTSTLMGGSLDLMNLEQDFFDILQSNPVIKYNKDTLTLTNKTGDIWTFKKSNTVNQNDKDSLSLLNLKKKLLNTSWKLIDISDTKMRKILTTNEIRITLNFSEDRIHGDSGVNNYFSNYIMASDNIMVGPIGSTKMAGPDNFMRLESQYLNILQNSKKIKLDNNRLTFMTDDGKTLTFKEM</sequence>
<dbReference type="KEGG" id="lhf:JCM16775_0832"/>
<protein>
    <recommendedName>
        <fullName evidence="2">DUF306 domain-containing protein</fullName>
    </recommendedName>
</protein>
<dbReference type="AlphaFoldDB" id="A0A510JFU7"/>
<accession>A0A510JFU7</accession>
<evidence type="ECO:0000313" key="3">
    <source>
        <dbReference type="EMBL" id="BBM38124.1"/>
    </source>
</evidence>
<dbReference type="EMBL" id="AP019823">
    <property type="protein sequence ID" value="BBM38124.1"/>
    <property type="molecule type" value="Genomic_DNA"/>
</dbReference>
<dbReference type="PANTHER" id="PTHR35535">
    <property type="entry name" value="HEAT SHOCK PROTEIN HSLJ"/>
    <property type="match status" value="1"/>
</dbReference>
<feature type="chain" id="PRO_5021868234" description="DUF306 domain-containing protein" evidence="1">
    <location>
        <begin position="24"/>
        <end position="398"/>
    </location>
</feature>
<feature type="signal peptide" evidence="1">
    <location>
        <begin position="1"/>
        <end position="23"/>
    </location>
</feature>
<evidence type="ECO:0000256" key="1">
    <source>
        <dbReference type="SAM" id="SignalP"/>
    </source>
</evidence>
<dbReference type="Pfam" id="PF03724">
    <property type="entry name" value="META"/>
    <property type="match status" value="3"/>
</dbReference>
<evidence type="ECO:0000313" key="4">
    <source>
        <dbReference type="Proteomes" id="UP000321892"/>
    </source>
</evidence>
<reference evidence="3 4" key="1">
    <citation type="submission" date="2019-07" db="EMBL/GenBank/DDBJ databases">
        <title>Complete Genome Sequence of Leptotrichia hofstadii Strain JCM16775.</title>
        <authorList>
            <person name="Watanabe S."/>
            <person name="Cui L."/>
        </authorList>
    </citation>
    <scope>NUCLEOTIDE SEQUENCE [LARGE SCALE GENOMIC DNA]</scope>
    <source>
        <strain evidence="3 4">JCM16775</strain>
    </source>
</reference>
<evidence type="ECO:0000259" key="2">
    <source>
        <dbReference type="Pfam" id="PF03724"/>
    </source>
</evidence>
<dbReference type="PANTHER" id="PTHR35535:SF1">
    <property type="entry name" value="HEAT SHOCK PROTEIN HSLJ"/>
    <property type="match status" value="1"/>
</dbReference>
<dbReference type="InterPro" id="IPR005184">
    <property type="entry name" value="DUF306_Meta_HslJ"/>
</dbReference>
<feature type="domain" description="DUF306" evidence="2">
    <location>
        <begin position="33"/>
        <end position="140"/>
    </location>
</feature>
<dbReference type="InterPro" id="IPR038670">
    <property type="entry name" value="HslJ-like_sf"/>
</dbReference>
<keyword evidence="4" id="KW-1185">Reference proteome</keyword>
<dbReference type="OrthoDB" id="95216at2"/>